<dbReference type="OrthoDB" id="72819at2759"/>
<dbReference type="RefSeq" id="XP_027081055.1">
    <property type="nucleotide sequence ID" value="XM_027225254.2"/>
</dbReference>
<proteinExistence type="predicted"/>
<dbReference type="PANTHER" id="PTHR14942:SF9">
    <property type="entry name" value="OS02G0188500 PROTEIN"/>
    <property type="match status" value="1"/>
</dbReference>
<dbReference type="SMART" id="SM00213">
    <property type="entry name" value="UBQ"/>
    <property type="match status" value="1"/>
</dbReference>
<protein>
    <submittedName>
        <fullName evidence="3">Uncharacterized protein isoform X1</fullName>
    </submittedName>
</protein>
<dbReference type="Pfam" id="PF18036">
    <property type="entry name" value="Ubiquitin_4"/>
    <property type="match status" value="1"/>
</dbReference>
<reference evidence="2" key="1">
    <citation type="journal article" date="2025" name="Foods">
        <title>Unveiling the Microbial Signatures of Arabica Coffee Cherries: Insights into Ripeness Specific Diversity, Functional Traits, and Implications for Quality and Safety.</title>
        <authorList>
            <consortium name="RefSeq"/>
            <person name="Tenea G.N."/>
            <person name="Cifuentes V."/>
            <person name="Reyes P."/>
            <person name="Cevallos-Vallejos M."/>
        </authorList>
    </citation>
    <scope>NUCLEOTIDE SEQUENCE [LARGE SCALE GENOMIC DNA]</scope>
</reference>
<dbReference type="GeneID" id="113703778"/>
<evidence type="ECO:0000259" key="1">
    <source>
        <dbReference type="SMART" id="SM00213"/>
    </source>
</evidence>
<accession>A0A6P6TSD2</accession>
<keyword evidence="2" id="KW-1185">Reference proteome</keyword>
<dbReference type="InterPro" id="IPR029071">
    <property type="entry name" value="Ubiquitin-like_domsf"/>
</dbReference>
<evidence type="ECO:0000313" key="3">
    <source>
        <dbReference type="RefSeq" id="XP_027081055.1"/>
    </source>
</evidence>
<dbReference type="CDD" id="cd17058">
    <property type="entry name" value="Ubl_SNRNP25"/>
    <property type="match status" value="1"/>
</dbReference>
<dbReference type="Proteomes" id="UP001652660">
    <property type="component" value="Chromosome 8e"/>
</dbReference>
<dbReference type="InterPro" id="IPR000626">
    <property type="entry name" value="Ubiquitin-like_dom"/>
</dbReference>
<dbReference type="Gene3D" id="3.10.20.90">
    <property type="entry name" value="Phosphatidylinositol 3-kinase Catalytic Subunit, Chain A, domain 1"/>
    <property type="match status" value="1"/>
</dbReference>
<dbReference type="SUPFAM" id="SSF54236">
    <property type="entry name" value="Ubiquitin-like"/>
    <property type="match status" value="1"/>
</dbReference>
<gene>
    <name evidence="3" type="primary">LOC113703778</name>
</gene>
<organism evidence="2 3">
    <name type="scientific">Coffea arabica</name>
    <name type="common">Arabian coffee</name>
    <dbReference type="NCBI Taxonomy" id="13443"/>
    <lineage>
        <taxon>Eukaryota</taxon>
        <taxon>Viridiplantae</taxon>
        <taxon>Streptophyta</taxon>
        <taxon>Embryophyta</taxon>
        <taxon>Tracheophyta</taxon>
        <taxon>Spermatophyta</taxon>
        <taxon>Magnoliopsida</taxon>
        <taxon>eudicotyledons</taxon>
        <taxon>Gunneridae</taxon>
        <taxon>Pentapetalae</taxon>
        <taxon>asterids</taxon>
        <taxon>lamiids</taxon>
        <taxon>Gentianales</taxon>
        <taxon>Rubiaceae</taxon>
        <taxon>Ixoroideae</taxon>
        <taxon>Gardenieae complex</taxon>
        <taxon>Bertiereae - Coffeeae clade</taxon>
        <taxon>Coffeeae</taxon>
        <taxon>Coffea</taxon>
    </lineage>
</organism>
<feature type="domain" description="Ubiquitin-like" evidence="1">
    <location>
        <begin position="51"/>
        <end position="136"/>
    </location>
</feature>
<reference evidence="3" key="2">
    <citation type="submission" date="2025-08" db="UniProtKB">
        <authorList>
            <consortium name="RefSeq"/>
        </authorList>
    </citation>
    <scope>IDENTIFICATION</scope>
    <source>
        <tissue evidence="3">Leaves</tissue>
    </source>
</reference>
<evidence type="ECO:0000313" key="2">
    <source>
        <dbReference type="Proteomes" id="UP001652660"/>
    </source>
</evidence>
<sequence length="263" mass="30025">MPMFEQPEEGNYSPIISFQRSGSLSCPIPYLITDSRSRKSFSYSKIPQKPLKLTVIKLDGSSFDIEVAKTATVAQLKQAVESVFSHLPNRGPKKISWPFVWGHFCLTYDGQKLLTDTDDIGIYGIKDGDKLQFVRHLSISYNMVKERSKKEDPDLDEPSVSEDFKDRQLYSEQDISCNERDLEDQEGVYGDDDKDSGLFTNCRYKLLHLFKGWFSYRKLPSSYVRVEENSVVSRLSFSSLGSLGDSGAYIDEYDSEHETQKAQ</sequence>
<dbReference type="InterPro" id="IPR040610">
    <property type="entry name" value="SNRNP25_ubiquitin"/>
</dbReference>
<dbReference type="PANTHER" id="PTHR14942">
    <property type="entry name" value="U11/U12 SMALL NUCLEAR RIBONUCLEOPROTEIN 25 KDA PROTEIN"/>
    <property type="match status" value="1"/>
</dbReference>
<dbReference type="InterPro" id="IPR039690">
    <property type="entry name" value="SNRNP25"/>
</dbReference>
<name>A0A6P6TSD2_COFAR</name>